<gene>
    <name evidence="2" type="ORF">B5J99_00045</name>
</gene>
<dbReference type="Gene3D" id="3.40.50.300">
    <property type="entry name" value="P-loop containing nucleotide triphosphate hydrolases"/>
    <property type="match status" value="1"/>
</dbReference>
<dbReference type="GeneID" id="303483961"/>
<evidence type="ECO:0000313" key="3">
    <source>
        <dbReference type="Proteomes" id="UP000258016"/>
    </source>
</evidence>
<accession>A0ABM6M2F3</accession>
<dbReference type="InterPro" id="IPR017466">
    <property type="entry name" value="XrtA-assoc_ATPase-like"/>
</dbReference>
<evidence type="ECO:0000259" key="1">
    <source>
        <dbReference type="Pfam" id="PF13401"/>
    </source>
</evidence>
<dbReference type="RefSeq" id="WP_069050508.1">
    <property type="nucleotide sequence ID" value="NZ_CP020083.1"/>
</dbReference>
<feature type="domain" description="ORC1/DEAH AAA+ ATPase" evidence="1">
    <location>
        <begin position="42"/>
        <end position="168"/>
    </location>
</feature>
<reference evidence="2 3" key="1">
    <citation type="submission" date="2017-03" db="EMBL/GenBank/DDBJ databases">
        <title>Complete genome sequence of Blastomonas fulva degrading microcsystin LR.</title>
        <authorList>
            <person name="Lee H.-g."/>
            <person name="Jin L."/>
            <person name="oh H.-M."/>
        </authorList>
    </citation>
    <scope>NUCLEOTIDE SEQUENCE [LARGE SCALE GENOMIC DNA]</scope>
    <source>
        <strain evidence="2 3">T2</strain>
    </source>
</reference>
<dbReference type="EMBL" id="CP020083">
    <property type="protein sequence ID" value="ASR50056.1"/>
    <property type="molecule type" value="Genomic_DNA"/>
</dbReference>
<dbReference type="PANTHER" id="PTHR35894:SF5">
    <property type="entry name" value="MU-LIKE PROPHAGE FLUMU DNA TRANSPOSITION PROTEIN B"/>
    <property type="match status" value="1"/>
</dbReference>
<dbReference type="Proteomes" id="UP000258016">
    <property type="component" value="Chromosome"/>
</dbReference>
<dbReference type="NCBIfam" id="TIGR03015">
    <property type="entry name" value="pepcterm_ATPase"/>
    <property type="match status" value="1"/>
</dbReference>
<organism evidence="2 3">
    <name type="scientific">Blastomonas fulva</name>
    <dbReference type="NCBI Taxonomy" id="1550728"/>
    <lineage>
        <taxon>Bacteria</taxon>
        <taxon>Pseudomonadati</taxon>
        <taxon>Pseudomonadota</taxon>
        <taxon>Alphaproteobacteria</taxon>
        <taxon>Sphingomonadales</taxon>
        <taxon>Sphingomonadaceae</taxon>
        <taxon>Blastomonas</taxon>
    </lineage>
</organism>
<name>A0ABM6M2F3_9SPHN</name>
<sequence length="412" mass="44813">MYETHYGLTGRPFQLTPDPRFYFESATHRKAMSYLGYGLAQGEGFIIITGEIGAGKSTLVAHLMQTVDKARLTAAQIVTTQLKGDDLLHMVASSFGVPTAGLDKTGTLGAIEHFLHTEARAGRRCLLVVDESQNLPLPALEELRMLSNFQLGSHPLLQIFLLGQPEFRASVQGAPGLEQLRQRIIATHHLGAMDLHEVQPYIEHRMKLVGWQGRPAFAEDLWARLFAETGGIPRKINMLINRVLLMAAVDNRETIDAALVEAVVADLAVDAMTDDDWDNEAALASAATHAAHSASVATTPQAPVAAMAAPVIPEVSKADFNQFVAEVRAFAGQQETERKFLVNELQAALDRVQALEAAPKATPVDLAPLLARIHALEEQQAEQQKALHRVLALLVGWVEDESAGMWPKGQAA</sequence>
<keyword evidence="3" id="KW-1185">Reference proteome</keyword>
<dbReference type="PANTHER" id="PTHR35894">
    <property type="entry name" value="GENERAL SECRETION PATHWAY PROTEIN A-RELATED"/>
    <property type="match status" value="1"/>
</dbReference>
<evidence type="ECO:0000313" key="2">
    <source>
        <dbReference type="EMBL" id="ASR50056.1"/>
    </source>
</evidence>
<dbReference type="InterPro" id="IPR052026">
    <property type="entry name" value="ExeA_AAA_ATPase_DNA-bind"/>
</dbReference>
<dbReference type="InterPro" id="IPR027417">
    <property type="entry name" value="P-loop_NTPase"/>
</dbReference>
<proteinExistence type="predicted"/>
<dbReference type="SUPFAM" id="SSF52540">
    <property type="entry name" value="P-loop containing nucleoside triphosphate hydrolases"/>
    <property type="match status" value="1"/>
</dbReference>
<dbReference type="InterPro" id="IPR049945">
    <property type="entry name" value="AAA_22"/>
</dbReference>
<protein>
    <submittedName>
        <fullName evidence="2">General secretion pathway protein</fullName>
    </submittedName>
</protein>
<dbReference type="Pfam" id="PF13401">
    <property type="entry name" value="AAA_22"/>
    <property type="match status" value="1"/>
</dbReference>